<dbReference type="Pfam" id="PF12850">
    <property type="entry name" value="Metallophos_2"/>
    <property type="match status" value="1"/>
</dbReference>
<dbReference type="InterPro" id="IPR050126">
    <property type="entry name" value="Ap4A_hydrolase"/>
</dbReference>
<comment type="similarity">
    <text evidence="1">Belongs to the metallophosphoesterase superfamily. YfcE family.</text>
</comment>
<dbReference type="AlphaFoldDB" id="A0A1I4R118"/>
<dbReference type="Gene3D" id="3.60.21.10">
    <property type="match status" value="1"/>
</dbReference>
<dbReference type="GO" id="GO:0005737">
    <property type="term" value="C:cytoplasm"/>
    <property type="evidence" value="ECO:0007669"/>
    <property type="project" value="TreeGrafter"/>
</dbReference>
<feature type="domain" description="Calcineurin-like phosphoesterase" evidence="2">
    <location>
        <begin position="3"/>
        <end position="217"/>
    </location>
</feature>
<evidence type="ECO:0000256" key="1">
    <source>
        <dbReference type="ARBA" id="ARBA00008950"/>
    </source>
</evidence>
<reference evidence="3 4" key="1">
    <citation type="submission" date="2016-10" db="EMBL/GenBank/DDBJ databases">
        <authorList>
            <person name="de Groot N.N."/>
        </authorList>
    </citation>
    <scope>NUCLEOTIDE SEQUENCE [LARGE SCALE GENOMIC DNA]</scope>
    <source>
        <strain evidence="3 4">DSM 9990</strain>
    </source>
</reference>
<dbReference type="PANTHER" id="PTHR42850">
    <property type="entry name" value="METALLOPHOSPHOESTERASE"/>
    <property type="match status" value="1"/>
</dbReference>
<organism evidence="3 4">
    <name type="scientific">Thermodesulforhabdus norvegica</name>
    <dbReference type="NCBI Taxonomy" id="39841"/>
    <lineage>
        <taxon>Bacteria</taxon>
        <taxon>Pseudomonadati</taxon>
        <taxon>Thermodesulfobacteriota</taxon>
        <taxon>Syntrophobacteria</taxon>
        <taxon>Syntrophobacterales</taxon>
        <taxon>Thermodesulforhabdaceae</taxon>
        <taxon>Thermodesulforhabdus</taxon>
    </lineage>
</organism>
<dbReference type="InterPro" id="IPR024654">
    <property type="entry name" value="Calcineurin-like_PHP_lpxH"/>
</dbReference>
<dbReference type="GO" id="GO:0016791">
    <property type="term" value="F:phosphatase activity"/>
    <property type="evidence" value="ECO:0007669"/>
    <property type="project" value="TreeGrafter"/>
</dbReference>
<gene>
    <name evidence="3" type="ORF">SAMN05660836_00338</name>
</gene>
<dbReference type="EMBL" id="FOUU01000001">
    <property type="protein sequence ID" value="SFM46014.1"/>
    <property type="molecule type" value="Genomic_DNA"/>
</dbReference>
<dbReference type="STRING" id="39841.SAMN05660836_00338"/>
<dbReference type="SUPFAM" id="SSF56300">
    <property type="entry name" value="Metallo-dependent phosphatases"/>
    <property type="match status" value="1"/>
</dbReference>
<accession>A0A1I4R118</accession>
<dbReference type="OrthoDB" id="9813918at2"/>
<dbReference type="RefSeq" id="WP_093392999.1">
    <property type="nucleotide sequence ID" value="NZ_FOUU01000001.1"/>
</dbReference>
<sequence length="253" mass="28389">MAKFAVISDIHANLEALEAVFRDIEKRGADRIVHLGDVIGYNADPCEVIDRVLELGIIGVVGNHDAAAVDLKLAEGFNMLAYHSILYTRDRLDGHHYGYLASLPFSLILEGFMLFFHGSPESSSTYIANMYQAKRAFNYIVKQLPSVKIVFFGHTHVPKIWVRDPRGKVRALGVGASESEQLFYLDPENIYLINPGSVGQPRQRDNRASYVIFDTENSSVRFCAVSYDIEKAQRKILQARLPEFLAVRLAEGI</sequence>
<protein>
    <submittedName>
        <fullName evidence="3">Predicted phosphodiesterase</fullName>
    </submittedName>
</protein>
<proteinExistence type="inferred from homology"/>
<dbReference type="PIRSF" id="PIRSF000883">
    <property type="entry name" value="Pesterase_MJ0912"/>
    <property type="match status" value="1"/>
</dbReference>
<name>A0A1I4R118_9BACT</name>
<evidence type="ECO:0000259" key="2">
    <source>
        <dbReference type="Pfam" id="PF12850"/>
    </source>
</evidence>
<dbReference type="InterPro" id="IPR011152">
    <property type="entry name" value="Pesterase_MJ0912"/>
</dbReference>
<dbReference type="Proteomes" id="UP000199611">
    <property type="component" value="Unassembled WGS sequence"/>
</dbReference>
<evidence type="ECO:0000313" key="4">
    <source>
        <dbReference type="Proteomes" id="UP000199611"/>
    </source>
</evidence>
<evidence type="ECO:0000313" key="3">
    <source>
        <dbReference type="EMBL" id="SFM46014.1"/>
    </source>
</evidence>
<dbReference type="InterPro" id="IPR029052">
    <property type="entry name" value="Metallo-depent_PP-like"/>
</dbReference>
<dbReference type="PANTHER" id="PTHR42850:SF2">
    <property type="entry name" value="BLL5683 PROTEIN"/>
    <property type="match status" value="1"/>
</dbReference>
<keyword evidence="4" id="KW-1185">Reference proteome</keyword>